<dbReference type="InterPro" id="IPR036857">
    <property type="entry name" value="Thyroglobulin_1_sf"/>
</dbReference>
<organism evidence="3 4">
    <name type="scientific">Hypsibius exemplaris</name>
    <name type="common">Freshwater tardigrade</name>
    <dbReference type="NCBI Taxonomy" id="2072580"/>
    <lineage>
        <taxon>Eukaryota</taxon>
        <taxon>Metazoa</taxon>
        <taxon>Ecdysozoa</taxon>
        <taxon>Tardigrada</taxon>
        <taxon>Eutardigrada</taxon>
        <taxon>Parachela</taxon>
        <taxon>Hypsibioidea</taxon>
        <taxon>Hypsibiidae</taxon>
        <taxon>Hypsibius</taxon>
    </lineage>
</organism>
<name>A0A1W0WPF3_HYPEX</name>
<dbReference type="Gene3D" id="4.10.800.10">
    <property type="entry name" value="Thyroglobulin type-1"/>
    <property type="match status" value="1"/>
</dbReference>
<dbReference type="Proteomes" id="UP000192578">
    <property type="component" value="Unassembled WGS sequence"/>
</dbReference>
<keyword evidence="1" id="KW-1015">Disulfide bond</keyword>
<evidence type="ECO:0000313" key="3">
    <source>
        <dbReference type="EMBL" id="OQV17072.1"/>
    </source>
</evidence>
<dbReference type="PROSITE" id="PS00484">
    <property type="entry name" value="THYROGLOBULIN_1_1"/>
    <property type="match status" value="1"/>
</dbReference>
<gene>
    <name evidence="3" type="ORF">BV898_08789</name>
</gene>
<dbReference type="EMBL" id="MTYJ01000066">
    <property type="protein sequence ID" value="OQV17072.1"/>
    <property type="molecule type" value="Genomic_DNA"/>
</dbReference>
<evidence type="ECO:0000256" key="1">
    <source>
        <dbReference type="ARBA" id="ARBA00023157"/>
    </source>
</evidence>
<proteinExistence type="predicted"/>
<reference evidence="4" key="1">
    <citation type="submission" date="2017-01" db="EMBL/GenBank/DDBJ databases">
        <title>Comparative genomics of anhydrobiosis in the tardigrade Hypsibius dujardini.</title>
        <authorList>
            <person name="Yoshida Y."/>
            <person name="Koutsovoulos G."/>
            <person name="Laetsch D."/>
            <person name="Stevens L."/>
            <person name="Kumar S."/>
            <person name="Horikawa D."/>
            <person name="Ishino K."/>
            <person name="Komine S."/>
            <person name="Tomita M."/>
            <person name="Blaxter M."/>
            <person name="Arakawa K."/>
        </authorList>
    </citation>
    <scope>NUCLEOTIDE SEQUENCE [LARGE SCALE GENOMIC DNA]</scope>
    <source>
        <strain evidence="4">Z151</strain>
    </source>
</reference>
<dbReference type="Pfam" id="PF00086">
    <property type="entry name" value="Thyroglobulin_1"/>
    <property type="match status" value="1"/>
</dbReference>
<dbReference type="InterPro" id="IPR000716">
    <property type="entry name" value="Thyroglobulin_1"/>
</dbReference>
<sequence length="195" mass="20957">MLATANCAAPLPPLPRNTCRTYNLLAAGISKPGGTNKAVLTGSFHGIPQHMETPGKSTWIPNCAQDGSYARYQVRESGQKDAFCVAPQNGEIVFDPFPAARVAGNVSALPDPLYCDCLSKSREIILDSSTAADMQWILTCDMRTGFHNPLQRQPDSLVCFDQMGSRSNKEPPLCTKEGKTKLATTASSATFGHAH</sequence>
<evidence type="ECO:0000259" key="2">
    <source>
        <dbReference type="PROSITE" id="PS00484"/>
    </source>
</evidence>
<feature type="domain" description="Thyroglobulin type-1" evidence="2">
    <location>
        <begin position="59"/>
        <end position="90"/>
    </location>
</feature>
<evidence type="ECO:0000313" key="4">
    <source>
        <dbReference type="Proteomes" id="UP000192578"/>
    </source>
</evidence>
<dbReference type="AlphaFoldDB" id="A0A1W0WPF3"/>
<comment type="caution">
    <text evidence="3">The sequence shown here is derived from an EMBL/GenBank/DDBJ whole genome shotgun (WGS) entry which is preliminary data.</text>
</comment>
<dbReference type="SUPFAM" id="SSF57610">
    <property type="entry name" value="Thyroglobulin type-1 domain"/>
    <property type="match status" value="1"/>
</dbReference>
<protein>
    <recommendedName>
        <fullName evidence="2">Thyroglobulin type-1 domain-containing protein</fullName>
    </recommendedName>
</protein>
<accession>A0A1W0WPF3</accession>
<keyword evidence="4" id="KW-1185">Reference proteome</keyword>